<name>A0ABS9V2H8_9BACT</name>
<evidence type="ECO:0008006" key="3">
    <source>
        <dbReference type="Google" id="ProtNLM"/>
    </source>
</evidence>
<comment type="caution">
    <text evidence="1">The sequence shown here is derived from an EMBL/GenBank/DDBJ whole genome shotgun (WGS) entry which is preliminary data.</text>
</comment>
<protein>
    <recommendedName>
        <fullName evidence="3">Immunity protein 42</fullName>
    </recommendedName>
</protein>
<gene>
    <name evidence="1" type="ORF">MM239_12400</name>
</gene>
<reference evidence="1" key="1">
    <citation type="submission" date="2022-03" db="EMBL/GenBank/DDBJ databases">
        <title>De novo assembled genomes of Belliella spp. (Cyclobacteriaceae) strains.</title>
        <authorList>
            <person name="Szabo A."/>
            <person name="Korponai K."/>
            <person name="Felfoldi T."/>
        </authorList>
    </citation>
    <scope>NUCLEOTIDE SEQUENCE</scope>
    <source>
        <strain evidence="1">DSM 111904</strain>
    </source>
</reference>
<evidence type="ECO:0000313" key="2">
    <source>
        <dbReference type="Proteomes" id="UP001165489"/>
    </source>
</evidence>
<dbReference type="Proteomes" id="UP001165489">
    <property type="component" value="Unassembled WGS sequence"/>
</dbReference>
<proteinExistence type="predicted"/>
<organism evidence="1 2">
    <name type="scientific">Belliella filtrata</name>
    <dbReference type="NCBI Taxonomy" id="2923435"/>
    <lineage>
        <taxon>Bacteria</taxon>
        <taxon>Pseudomonadati</taxon>
        <taxon>Bacteroidota</taxon>
        <taxon>Cytophagia</taxon>
        <taxon>Cytophagales</taxon>
        <taxon>Cyclobacteriaceae</taxon>
        <taxon>Belliella</taxon>
    </lineage>
</organism>
<dbReference type="EMBL" id="JAKZGP010000031">
    <property type="protein sequence ID" value="MCH7410200.1"/>
    <property type="molecule type" value="Genomic_DNA"/>
</dbReference>
<keyword evidence="2" id="KW-1185">Reference proteome</keyword>
<sequence>MEKIKLHHNELELIGQTRISGNMYSLYHYELNENDQFDSGLYYPNSLHDDEINREVLNSTFSLLLETLGTHQLQVDYDYSTTYYSGAFGTKYFTYDCPELPFMLIDWIHDKRHSILIHLEECDDEDFTLIEVENSILNECFENFLQNEVFKINDVD</sequence>
<evidence type="ECO:0000313" key="1">
    <source>
        <dbReference type="EMBL" id="MCH7410200.1"/>
    </source>
</evidence>
<accession>A0ABS9V2H8</accession>
<dbReference type="RefSeq" id="WP_241348568.1">
    <property type="nucleotide sequence ID" value="NZ_JAKZGP010000031.1"/>
</dbReference>